<dbReference type="AlphaFoldDB" id="A0A087SI58"/>
<reference evidence="2 3" key="1">
    <citation type="journal article" date="2014" name="BMC Genomics">
        <title>Oil accumulation mechanisms of the oleaginous microalga Chlorella protothecoides revealed through its genome, transcriptomes, and proteomes.</title>
        <authorList>
            <person name="Gao C."/>
            <person name="Wang Y."/>
            <person name="Shen Y."/>
            <person name="Yan D."/>
            <person name="He X."/>
            <person name="Dai J."/>
            <person name="Wu Q."/>
        </authorList>
    </citation>
    <scope>NUCLEOTIDE SEQUENCE [LARGE SCALE GENOMIC DNA]</scope>
    <source>
        <strain evidence="2 3">0710</strain>
    </source>
</reference>
<accession>A0A087SI58</accession>
<evidence type="ECO:0000313" key="2">
    <source>
        <dbReference type="EMBL" id="KFM25412.1"/>
    </source>
</evidence>
<organism evidence="2 3">
    <name type="scientific">Auxenochlorella protothecoides</name>
    <name type="common">Green microalga</name>
    <name type="synonym">Chlorella protothecoides</name>
    <dbReference type="NCBI Taxonomy" id="3075"/>
    <lineage>
        <taxon>Eukaryota</taxon>
        <taxon>Viridiplantae</taxon>
        <taxon>Chlorophyta</taxon>
        <taxon>core chlorophytes</taxon>
        <taxon>Trebouxiophyceae</taxon>
        <taxon>Chlorellales</taxon>
        <taxon>Chlorellaceae</taxon>
        <taxon>Auxenochlorella</taxon>
    </lineage>
</organism>
<feature type="region of interest" description="Disordered" evidence="1">
    <location>
        <begin position="1"/>
        <end position="33"/>
    </location>
</feature>
<proteinExistence type="predicted"/>
<protein>
    <submittedName>
        <fullName evidence="2">Uncharacterized protein</fullName>
    </submittedName>
</protein>
<dbReference type="EMBL" id="KL662117">
    <property type="protein sequence ID" value="KFM25412.1"/>
    <property type="molecule type" value="Genomic_DNA"/>
</dbReference>
<dbReference type="GeneID" id="23614412"/>
<evidence type="ECO:0000256" key="1">
    <source>
        <dbReference type="SAM" id="MobiDB-lite"/>
    </source>
</evidence>
<sequence>MTGARPASSRTLSGMGAPGPSDPGMPVGMRPPSAISRCCAGGGAMFSATPGV</sequence>
<dbReference type="RefSeq" id="XP_011398307.1">
    <property type="nucleotide sequence ID" value="XM_011400005.1"/>
</dbReference>
<dbReference type="KEGG" id="apro:F751_3021"/>
<dbReference type="Proteomes" id="UP000028924">
    <property type="component" value="Unassembled WGS sequence"/>
</dbReference>
<evidence type="ECO:0000313" key="3">
    <source>
        <dbReference type="Proteomes" id="UP000028924"/>
    </source>
</evidence>
<gene>
    <name evidence="2" type="ORF">F751_3021</name>
</gene>
<name>A0A087SI58_AUXPR</name>
<keyword evidence="3" id="KW-1185">Reference proteome</keyword>